<dbReference type="PANTHER" id="PTHR12044:SF14">
    <property type="entry name" value="MEIOTIC DOUBLE-STRANDED BREAK FORMATION PROTEIN 1"/>
    <property type="match status" value="1"/>
</dbReference>
<protein>
    <submittedName>
        <fullName evidence="2">Meiosis inhibitor protein 1</fullName>
    </submittedName>
</protein>
<evidence type="ECO:0000313" key="2">
    <source>
        <dbReference type="EMBL" id="ROL54952.1"/>
    </source>
</evidence>
<dbReference type="InterPro" id="IPR016024">
    <property type="entry name" value="ARM-type_fold"/>
</dbReference>
<accession>A0A3N0Z9F9</accession>
<gene>
    <name evidence="2" type="ORF">DPX16_1824</name>
</gene>
<feature type="compositionally biased region" description="Basic residues" evidence="1">
    <location>
        <begin position="1255"/>
        <end position="1265"/>
    </location>
</feature>
<sequence>MSSSDVICERIHDGHGPRWERGGICVACVVEMMDRSDVSAVRKRAALVAVMRVAAVRELLFGEEERRINFISSLLILLQMTLDVPNQGLLLFILDQIHSRWTDVGGLKAPLSSLTFLGKLLDAHPALSQTLTSSRPRVLECVCAALLLSDEEVKAAVCYVLLRIWSSAAAIQMLPDMLRQRMCVLLLHTLSNTHTTALTVNCLGVVKQMCQYSEVVCVLMNLQDGTEDPLPYQPLPLILKKLLLSAQDSLQVVSVRCVCAVLIHAPQRFTAAFIQADLPEFLLEVMSSGCSDVLLWSVFSCLLLLSEDPLFFSQCHAVYGMEPLVRCLKDTLGKSNTEVQKQGLELLSAILDRQPAAVRLFPTASEFTAVCDIIVEAVATSCLQVSMCAVRAAAVLLRPNHQSSPVQYSDVRRVVEAVMSKCRESCSGPESVSAAGVLLQTLTCFDAACRLLEVCVCEPALTDGVCSAPVQQQETLESVCVFLLHCCDTICIPAVTGVCERVSSPQTLQLFLSVLSCQFALCPAHMTSFSKKLAASGFIRLTVDSKAQLCSGNRVSDWPTLLADIPQSLRNVQYCLIHLLHLSLQHGDRFLCDSAVFPCMLRFIVCVQDQCGDALPASVLSSVLYLLSVTHHGGPRLDTVSVSVVSKALSSCPPLFSRALPLPVLSFIFLYPELSERFGAAVLTGRLCRGTEAGQEEERELLELLHTHPAALLNMLVVACEAETAASHSAVGVLRSFLSSVDGVTISRTSDLSDQIRLALMNVLQRHTHTDGLSVLLDVLSVIQSHSSGQMNHTDFKLLYHVSNLVGKMDSSDSELLLSVFNCLYCFLCVCPSHATDRAASLLLGNVRLLELLEEVLSSSPSSSSSSSSLHCSSLLLLSSLMLLQHKHSAQVRPASCSVCSVRFVQVCLDVDESALVCVCDAALQRPLQTEDGALHPLGHSGAASLVTALSALMLQKQDLQVSAALNCLTSLMGFLHRRSPESAHGGSSALDSIPALLFTLVRFSGSVSRWKTEVQSVCEEVERRGVTDLTDHSKHTLRTMLTQCCAASPPDDLRMRMDALLESLKHLPPSDASSKHMLKDQLNALKNLVELNDVNQQYKIIDIMLKGLFKVLEDSRAVLIAANMQPDDPFPLDDKIKEAYSHVVENTAFFGDVALRFPRIVHHYYDRNPDWSRLLRWGLRFCNQTGVFGGGAHQHVLTLMSQELGITEKSADFVNPYRTERDDVLHTAEAFQKILREEEKRRRKEEKRKEIRKGPRISRSRTEL</sequence>
<name>A0A3N0Z9F9_ANAGA</name>
<dbReference type="Pfam" id="PF15002">
    <property type="entry name" value="ERK-JNK_inhib"/>
    <property type="match status" value="1"/>
</dbReference>
<dbReference type="Gene3D" id="1.25.10.10">
    <property type="entry name" value="Leucine-rich Repeat Variant"/>
    <property type="match status" value="1"/>
</dbReference>
<dbReference type="GO" id="GO:0007127">
    <property type="term" value="P:meiosis I"/>
    <property type="evidence" value="ECO:0007669"/>
    <property type="project" value="TreeGrafter"/>
</dbReference>
<evidence type="ECO:0000313" key="3">
    <source>
        <dbReference type="Proteomes" id="UP000281406"/>
    </source>
</evidence>
<dbReference type="EMBL" id="RJVU01003824">
    <property type="protein sequence ID" value="ROL54952.1"/>
    <property type="molecule type" value="Genomic_DNA"/>
</dbReference>
<reference evidence="2 3" key="1">
    <citation type="submission" date="2018-10" db="EMBL/GenBank/DDBJ databases">
        <title>Genome assembly for a Yunnan-Guizhou Plateau 3E fish, Anabarilius grahami (Regan), and its evolutionary and genetic applications.</title>
        <authorList>
            <person name="Jiang W."/>
        </authorList>
    </citation>
    <scope>NUCLEOTIDE SEQUENCE [LARGE SCALE GENOMIC DNA]</scope>
    <source>
        <strain evidence="2">AG-KIZ</strain>
        <tissue evidence="2">Muscle</tissue>
    </source>
</reference>
<comment type="caution">
    <text evidence="2">The sequence shown here is derived from an EMBL/GenBank/DDBJ whole genome shotgun (WGS) entry which is preliminary data.</text>
</comment>
<dbReference type="Proteomes" id="UP000281406">
    <property type="component" value="Unassembled WGS sequence"/>
</dbReference>
<keyword evidence="3" id="KW-1185">Reference proteome</keyword>
<evidence type="ECO:0000256" key="1">
    <source>
        <dbReference type="SAM" id="MobiDB-lite"/>
    </source>
</evidence>
<dbReference type="OrthoDB" id="10015792at2759"/>
<dbReference type="PANTHER" id="PTHR12044">
    <property type="entry name" value="BCL2 INTERACTING MEDIATOR OF CELL DEATH"/>
    <property type="match status" value="1"/>
</dbReference>
<organism evidence="2 3">
    <name type="scientific">Anabarilius grahami</name>
    <name type="common">Kanglang fish</name>
    <name type="synonym">Barilius grahami</name>
    <dbReference type="NCBI Taxonomy" id="495550"/>
    <lineage>
        <taxon>Eukaryota</taxon>
        <taxon>Metazoa</taxon>
        <taxon>Chordata</taxon>
        <taxon>Craniata</taxon>
        <taxon>Vertebrata</taxon>
        <taxon>Euteleostomi</taxon>
        <taxon>Actinopterygii</taxon>
        <taxon>Neopterygii</taxon>
        <taxon>Teleostei</taxon>
        <taxon>Ostariophysi</taxon>
        <taxon>Cypriniformes</taxon>
        <taxon>Xenocyprididae</taxon>
        <taxon>Xenocypridinae</taxon>
        <taxon>Xenocypridinae incertae sedis</taxon>
        <taxon>Anabarilius</taxon>
    </lineage>
</organism>
<dbReference type="SUPFAM" id="SSF48371">
    <property type="entry name" value="ARM repeat"/>
    <property type="match status" value="2"/>
</dbReference>
<dbReference type="InterPro" id="IPR052133">
    <property type="entry name" value="Immune_Signaling-Apoptosis_Reg"/>
</dbReference>
<dbReference type="InterPro" id="IPR026321">
    <property type="entry name" value="CC134"/>
</dbReference>
<dbReference type="InterPro" id="IPR011989">
    <property type="entry name" value="ARM-like"/>
</dbReference>
<dbReference type="AlphaFoldDB" id="A0A3N0Z9F9"/>
<proteinExistence type="predicted"/>
<feature type="region of interest" description="Disordered" evidence="1">
    <location>
        <begin position="1239"/>
        <end position="1265"/>
    </location>
</feature>